<evidence type="ECO:0000256" key="1">
    <source>
        <dbReference type="ARBA" id="ARBA00003618"/>
    </source>
</evidence>
<dbReference type="GO" id="GO:0006281">
    <property type="term" value="P:DNA repair"/>
    <property type="evidence" value="ECO:0007669"/>
    <property type="project" value="UniProtKB-KW"/>
</dbReference>
<dbReference type="OrthoDB" id="9806954at2"/>
<dbReference type="Proteomes" id="UP000650485">
    <property type="component" value="Unassembled WGS sequence"/>
</dbReference>
<dbReference type="CDD" id="cd03241">
    <property type="entry name" value="ABC_RecN"/>
    <property type="match status" value="2"/>
</dbReference>
<evidence type="ECO:0000256" key="3">
    <source>
        <dbReference type="ARBA" id="ARBA00021315"/>
    </source>
</evidence>
<dbReference type="GO" id="GO:0043590">
    <property type="term" value="C:bacterial nucleoid"/>
    <property type="evidence" value="ECO:0007669"/>
    <property type="project" value="TreeGrafter"/>
</dbReference>
<dbReference type="SUPFAM" id="SSF52540">
    <property type="entry name" value="P-loop containing nucleoside triphosphate hydrolases"/>
    <property type="match status" value="2"/>
</dbReference>
<reference evidence="10" key="1">
    <citation type="submission" date="2020-08" db="EMBL/GenBank/DDBJ databases">
        <title>Complete genome sequence of Weissella confusa strain FS54 provides insights into metabolic potential.</title>
        <authorList>
            <person name="Fhoula I."/>
            <person name="Najjari A."/>
            <person name="Lekired A."/>
            <person name="Bessrour-Aouam N."/>
            <person name="Jaballah S."/>
            <person name="Klibi N."/>
            <person name="Ouzari H.-I."/>
        </authorList>
    </citation>
    <scope>NUCLEOTIDE SEQUENCE</scope>
    <source>
        <strain evidence="10">FS54</strain>
    </source>
</reference>
<evidence type="ECO:0000313" key="11">
    <source>
        <dbReference type="Proteomes" id="UP000650485"/>
    </source>
</evidence>
<comment type="similarity">
    <text evidence="2 9">Belongs to the RecN family.</text>
</comment>
<keyword evidence="4" id="KW-0547">Nucleotide-binding</keyword>
<dbReference type="InterPro" id="IPR027417">
    <property type="entry name" value="P-loop_NTPase"/>
</dbReference>
<gene>
    <name evidence="10" type="primary">recN</name>
    <name evidence="10" type="ORF">H7R52_08815</name>
</gene>
<dbReference type="FunFam" id="3.40.50.300:FF:000319">
    <property type="entry name" value="DNA repair protein RecN"/>
    <property type="match status" value="1"/>
</dbReference>
<organism evidence="10 11">
    <name type="scientific">Weissella confusa</name>
    <name type="common">Lactobacillus confusus</name>
    <dbReference type="NCBI Taxonomy" id="1583"/>
    <lineage>
        <taxon>Bacteria</taxon>
        <taxon>Bacillati</taxon>
        <taxon>Bacillota</taxon>
        <taxon>Bacilli</taxon>
        <taxon>Lactobacillales</taxon>
        <taxon>Lactobacillaceae</taxon>
        <taxon>Weissella</taxon>
    </lineage>
</organism>
<comment type="function">
    <text evidence="1 9">May be involved in recombinational repair of damaged DNA.</text>
</comment>
<dbReference type="Pfam" id="PF02463">
    <property type="entry name" value="SMC_N"/>
    <property type="match status" value="1"/>
</dbReference>
<evidence type="ECO:0000256" key="8">
    <source>
        <dbReference type="ARBA" id="ARBA00033408"/>
    </source>
</evidence>
<proteinExistence type="inferred from homology"/>
<protein>
    <recommendedName>
        <fullName evidence="3 9">DNA repair protein RecN</fullName>
    </recommendedName>
    <alternativeName>
        <fullName evidence="8 9">Recombination protein N</fullName>
    </alternativeName>
</protein>
<keyword evidence="6" id="KW-0067">ATP-binding</keyword>
<dbReference type="AlphaFoldDB" id="A0A0R2F598"/>
<dbReference type="InterPro" id="IPR003395">
    <property type="entry name" value="RecF/RecN/SMC_N"/>
</dbReference>
<dbReference type="Gene3D" id="3.40.50.300">
    <property type="entry name" value="P-loop containing nucleotide triphosphate hydrolases"/>
    <property type="match status" value="2"/>
</dbReference>
<dbReference type="PANTHER" id="PTHR11059">
    <property type="entry name" value="DNA REPAIR PROTEIN RECN"/>
    <property type="match status" value="1"/>
</dbReference>
<dbReference type="FunFam" id="3.40.50.300:FF:000356">
    <property type="entry name" value="DNA repair protein RecN"/>
    <property type="match status" value="1"/>
</dbReference>
<dbReference type="GO" id="GO:0009432">
    <property type="term" value="P:SOS response"/>
    <property type="evidence" value="ECO:0007669"/>
    <property type="project" value="TreeGrafter"/>
</dbReference>
<dbReference type="NCBIfam" id="NF008121">
    <property type="entry name" value="PRK10869.1"/>
    <property type="match status" value="1"/>
</dbReference>
<evidence type="ECO:0000256" key="2">
    <source>
        <dbReference type="ARBA" id="ARBA00009441"/>
    </source>
</evidence>
<dbReference type="PIRSF" id="PIRSF003128">
    <property type="entry name" value="RecN"/>
    <property type="match status" value="1"/>
</dbReference>
<evidence type="ECO:0000313" key="10">
    <source>
        <dbReference type="EMBL" id="MBC6498777.1"/>
    </source>
</evidence>
<keyword evidence="5 9" id="KW-0227">DNA damage</keyword>
<dbReference type="PANTHER" id="PTHR11059:SF0">
    <property type="entry name" value="DNA REPAIR PROTEIN RECN"/>
    <property type="match status" value="1"/>
</dbReference>
<dbReference type="GO" id="GO:0005524">
    <property type="term" value="F:ATP binding"/>
    <property type="evidence" value="ECO:0007669"/>
    <property type="project" value="UniProtKB-KW"/>
</dbReference>
<evidence type="ECO:0000256" key="5">
    <source>
        <dbReference type="ARBA" id="ARBA00022763"/>
    </source>
</evidence>
<dbReference type="GO" id="GO:0006310">
    <property type="term" value="P:DNA recombination"/>
    <property type="evidence" value="ECO:0007669"/>
    <property type="project" value="InterPro"/>
</dbReference>
<sequence length="562" mass="62169">MLQELSIQNFAIIPKLNISFQPGMTVLTGETGAGKSIIIDAVGLLTGGRGSQDFIREGADKAVLQGLIDVEPGQPITQLLDELGIPLEDNQLLIHRELHKSGRNVIRVNGSLVNATTLKEIGQHLVDIHGQNEHQELMQVERHLSLLDEYGKKTIGPVLEKYRAAYDTYRSLESAFHKRQADEQAWAQRLDMLSFQSKELADASLVEGEEEMLEAEYQELTNFQDVLAALSKAHEALDGDWDNNGLETISTAMSAMEDIEELSPKYATLTEAVRGAYYELQEAASEILSVRDGLEFDEERLREVDDRLNLIRSLERKYGATITDVLAHQAKVDAELAEMGGGEQSAAELAEQVEVAEQKARTLAEKLHELRLKAAKQLATKIHEQLSDLYMEKAVFSAHITELKELNATGLDAVEFYIQTNPGEGAKPLVKIASGGELSRMMLAMKTIFSREQGITSIIFDEVDTGVSGRVAQAIAEKIAVIGRYSQVLTITHLPQVAAVADNHYFIEKQVVGDRTETSIHTLSEDERVNEVARMLSGDELTDAAKENARDLIQRAVAKRSE</sequence>
<evidence type="ECO:0000256" key="6">
    <source>
        <dbReference type="ARBA" id="ARBA00022840"/>
    </source>
</evidence>
<dbReference type="RefSeq" id="WP_056973017.1">
    <property type="nucleotide sequence ID" value="NZ_ALXJ01000052.1"/>
</dbReference>
<name>A0A0R2F598_WEICO</name>
<evidence type="ECO:0000256" key="4">
    <source>
        <dbReference type="ARBA" id="ARBA00022741"/>
    </source>
</evidence>
<dbReference type="NCBIfam" id="TIGR00634">
    <property type="entry name" value="recN"/>
    <property type="match status" value="1"/>
</dbReference>
<dbReference type="EMBL" id="JACSZT010000006">
    <property type="protein sequence ID" value="MBC6498777.1"/>
    <property type="molecule type" value="Genomic_DNA"/>
</dbReference>
<comment type="caution">
    <text evidence="10">The sequence shown here is derived from an EMBL/GenBank/DDBJ whole genome shotgun (WGS) entry which is preliminary data.</text>
</comment>
<evidence type="ECO:0000256" key="7">
    <source>
        <dbReference type="ARBA" id="ARBA00023204"/>
    </source>
</evidence>
<dbReference type="InterPro" id="IPR004604">
    <property type="entry name" value="DNA_recomb/repair_RecN"/>
</dbReference>
<keyword evidence="7 9" id="KW-0234">DNA repair</keyword>
<accession>A0A0R2F598</accession>
<evidence type="ECO:0000256" key="9">
    <source>
        <dbReference type="PIRNR" id="PIRNR003128"/>
    </source>
</evidence>